<name>A0A0A9CFU4_ARUDO</name>
<protein>
    <submittedName>
        <fullName evidence="1">Uncharacterized protein</fullName>
    </submittedName>
</protein>
<evidence type="ECO:0000313" key="1">
    <source>
        <dbReference type="EMBL" id="JAD73338.1"/>
    </source>
</evidence>
<dbReference type="EMBL" id="GBRH01224557">
    <property type="protein sequence ID" value="JAD73338.1"/>
    <property type="molecule type" value="Transcribed_RNA"/>
</dbReference>
<reference evidence="1" key="2">
    <citation type="journal article" date="2015" name="Data Brief">
        <title>Shoot transcriptome of the giant reed, Arundo donax.</title>
        <authorList>
            <person name="Barrero R.A."/>
            <person name="Guerrero F.D."/>
            <person name="Moolhuijzen P."/>
            <person name="Goolsby J.A."/>
            <person name="Tidwell J."/>
            <person name="Bellgard S.E."/>
            <person name="Bellgard M.I."/>
        </authorList>
    </citation>
    <scope>NUCLEOTIDE SEQUENCE</scope>
    <source>
        <tissue evidence="1">Shoot tissue taken approximately 20 cm above the soil surface</tissue>
    </source>
</reference>
<sequence length="19" mass="2220">MHPIRILFQKANGYQTNTS</sequence>
<accession>A0A0A9CFU4</accession>
<dbReference type="AlphaFoldDB" id="A0A0A9CFU4"/>
<organism evidence="1">
    <name type="scientific">Arundo donax</name>
    <name type="common">Giant reed</name>
    <name type="synonym">Donax arundinaceus</name>
    <dbReference type="NCBI Taxonomy" id="35708"/>
    <lineage>
        <taxon>Eukaryota</taxon>
        <taxon>Viridiplantae</taxon>
        <taxon>Streptophyta</taxon>
        <taxon>Embryophyta</taxon>
        <taxon>Tracheophyta</taxon>
        <taxon>Spermatophyta</taxon>
        <taxon>Magnoliopsida</taxon>
        <taxon>Liliopsida</taxon>
        <taxon>Poales</taxon>
        <taxon>Poaceae</taxon>
        <taxon>PACMAD clade</taxon>
        <taxon>Arundinoideae</taxon>
        <taxon>Arundineae</taxon>
        <taxon>Arundo</taxon>
    </lineage>
</organism>
<proteinExistence type="predicted"/>
<reference evidence="1" key="1">
    <citation type="submission" date="2014-09" db="EMBL/GenBank/DDBJ databases">
        <authorList>
            <person name="Magalhaes I.L.F."/>
            <person name="Oliveira U."/>
            <person name="Santos F.R."/>
            <person name="Vidigal T.H.D.A."/>
            <person name="Brescovit A.D."/>
            <person name="Santos A.J."/>
        </authorList>
    </citation>
    <scope>NUCLEOTIDE SEQUENCE</scope>
    <source>
        <tissue evidence="1">Shoot tissue taken approximately 20 cm above the soil surface</tissue>
    </source>
</reference>